<keyword evidence="2" id="KW-0808">Transferase</keyword>
<evidence type="ECO:0000313" key="3">
    <source>
        <dbReference type="Proteomes" id="UP000250235"/>
    </source>
</evidence>
<dbReference type="Proteomes" id="UP000250235">
    <property type="component" value="Unassembled WGS sequence"/>
</dbReference>
<evidence type="ECO:0000256" key="1">
    <source>
        <dbReference type="SAM" id="MobiDB-lite"/>
    </source>
</evidence>
<evidence type="ECO:0000313" key="2">
    <source>
        <dbReference type="EMBL" id="KZV39503.1"/>
    </source>
</evidence>
<accession>A0A2Z7BXY9</accession>
<dbReference type="EMBL" id="KV000936">
    <property type="protein sequence ID" value="KZV39503.1"/>
    <property type="molecule type" value="Genomic_DNA"/>
</dbReference>
<reference evidence="2 3" key="1">
    <citation type="journal article" date="2015" name="Proc. Natl. Acad. Sci. U.S.A.">
        <title>The resurrection genome of Boea hygrometrica: A blueprint for survival of dehydration.</title>
        <authorList>
            <person name="Xiao L."/>
            <person name="Yang G."/>
            <person name="Zhang L."/>
            <person name="Yang X."/>
            <person name="Zhao S."/>
            <person name="Ji Z."/>
            <person name="Zhou Q."/>
            <person name="Hu M."/>
            <person name="Wang Y."/>
            <person name="Chen M."/>
            <person name="Xu Y."/>
            <person name="Jin H."/>
            <person name="Xiao X."/>
            <person name="Hu G."/>
            <person name="Bao F."/>
            <person name="Hu Y."/>
            <person name="Wan P."/>
            <person name="Li L."/>
            <person name="Deng X."/>
            <person name="Kuang T."/>
            <person name="Xiang C."/>
            <person name="Zhu J.K."/>
            <person name="Oliver M.J."/>
            <person name="He Y."/>
        </authorList>
    </citation>
    <scope>NUCLEOTIDE SEQUENCE [LARGE SCALE GENOMIC DNA]</scope>
    <source>
        <strain evidence="3">cv. XS01</strain>
    </source>
</reference>
<protein>
    <submittedName>
        <fullName evidence="2">UDP-glucuronate:xylan alpha-glucuronosyltransferase 1</fullName>
    </submittedName>
</protein>
<name>A0A2Z7BXY9_9LAMI</name>
<feature type="region of interest" description="Disordered" evidence="1">
    <location>
        <begin position="139"/>
        <end position="165"/>
    </location>
</feature>
<gene>
    <name evidence="2" type="ORF">F511_37512</name>
</gene>
<keyword evidence="3" id="KW-1185">Reference proteome</keyword>
<proteinExistence type="predicted"/>
<feature type="compositionally biased region" description="Polar residues" evidence="1">
    <location>
        <begin position="143"/>
        <end position="154"/>
    </location>
</feature>
<organism evidence="2 3">
    <name type="scientific">Dorcoceras hygrometricum</name>
    <dbReference type="NCBI Taxonomy" id="472368"/>
    <lineage>
        <taxon>Eukaryota</taxon>
        <taxon>Viridiplantae</taxon>
        <taxon>Streptophyta</taxon>
        <taxon>Embryophyta</taxon>
        <taxon>Tracheophyta</taxon>
        <taxon>Spermatophyta</taxon>
        <taxon>Magnoliopsida</taxon>
        <taxon>eudicotyledons</taxon>
        <taxon>Gunneridae</taxon>
        <taxon>Pentapetalae</taxon>
        <taxon>asterids</taxon>
        <taxon>lamiids</taxon>
        <taxon>Lamiales</taxon>
        <taxon>Gesneriaceae</taxon>
        <taxon>Didymocarpoideae</taxon>
        <taxon>Trichosporeae</taxon>
        <taxon>Loxocarpinae</taxon>
        <taxon>Dorcoceras</taxon>
    </lineage>
</organism>
<dbReference type="AlphaFoldDB" id="A0A2Z7BXY9"/>
<dbReference type="GO" id="GO:0016740">
    <property type="term" value="F:transferase activity"/>
    <property type="evidence" value="ECO:0007669"/>
    <property type="project" value="UniProtKB-KW"/>
</dbReference>
<sequence>MSRLNSSSTRVWKRDKEYLVLNTSKCRSTPLVNSSSTRVWKRDKEYLVLNTSKCRSTPLFIYISQFLRLIITNPADMNSKQSPSRCLLFLSLKPAATTSRSIHDKTSQNDIVPTNLNDIVAFHQLSLFKNKKNRKLELERRSSAGSYSDQQMKIQQMRRDALDME</sequence>